<evidence type="ECO:0000256" key="10">
    <source>
        <dbReference type="ARBA" id="ARBA00023277"/>
    </source>
</evidence>
<sequence>MRPKFTLVSFAAACLIILCTKMHADEPAAYAPPPGGLRALNLEMDGHWIGNGVAFSPYRRGQSPDGVQPTDAQILEDLRLVARYWHLIRLYQVSPMAESTLALIAQHHLPIRVILGAWINPERTDAQRRENAAQMEGAIRLARRYPDIVIAINVGNEAGVSWSDHRVDPAFLIRCIERVRGAVAQPVTTADDYNFWNKPESRPVAAACDFVMLHMYALWNGQPLDHAMAWTASIYRQIAAYHAGRPVIIGETGWATDHDAAKTGPGEEGALMKAETSVAAQEVYLRQHYAWVEKHHVPTLLFEAFDESWKGGGAATSPNVAEKHWGVFDEQRRPKASFRAIINEFYAHKPAAQG</sequence>
<evidence type="ECO:0000256" key="11">
    <source>
        <dbReference type="ARBA" id="ARBA00023316"/>
    </source>
</evidence>
<reference evidence="16" key="1">
    <citation type="submission" date="2016-10" db="EMBL/GenBank/DDBJ databases">
        <title>Sequence of Gallionella enrichment culture.</title>
        <authorList>
            <person name="Poehlein A."/>
            <person name="Muehling M."/>
            <person name="Daniel R."/>
        </authorList>
    </citation>
    <scope>NUCLEOTIDE SEQUENCE</scope>
</reference>
<evidence type="ECO:0000256" key="14">
    <source>
        <dbReference type="ARBA" id="ARBA00042373"/>
    </source>
</evidence>
<gene>
    <name evidence="16" type="ORF">GALL_127120</name>
</gene>
<evidence type="ECO:0000256" key="1">
    <source>
        <dbReference type="ARBA" id="ARBA00004191"/>
    </source>
</evidence>
<comment type="caution">
    <text evidence="16">The sequence shown here is derived from an EMBL/GenBank/DDBJ whole genome shotgun (WGS) entry which is preliminary data.</text>
</comment>
<dbReference type="Gene3D" id="3.20.20.80">
    <property type="entry name" value="Glycosidases"/>
    <property type="match status" value="1"/>
</dbReference>
<dbReference type="EMBL" id="MLJW01000052">
    <property type="protein sequence ID" value="OIR05154.1"/>
    <property type="molecule type" value="Genomic_DNA"/>
</dbReference>
<name>A0A1J5SAE0_9ZZZZ</name>
<dbReference type="InterPro" id="IPR017853">
    <property type="entry name" value="GH"/>
</dbReference>
<evidence type="ECO:0000256" key="4">
    <source>
        <dbReference type="ARBA" id="ARBA00022512"/>
    </source>
</evidence>
<keyword evidence="12" id="KW-0624">Polysaccharide degradation</keyword>
<dbReference type="GO" id="GO:0009277">
    <property type="term" value="C:fungal-type cell wall"/>
    <property type="evidence" value="ECO:0007669"/>
    <property type="project" value="TreeGrafter"/>
</dbReference>
<protein>
    <recommendedName>
        <fullName evidence="15">Endo-1,3-beta-glucanase btgC</fullName>
    </recommendedName>
    <alternativeName>
        <fullName evidence="14">Laminarinase btgC</fullName>
    </alternativeName>
</protein>
<dbReference type="GO" id="GO:0005576">
    <property type="term" value="C:extracellular region"/>
    <property type="evidence" value="ECO:0007669"/>
    <property type="project" value="TreeGrafter"/>
</dbReference>
<dbReference type="GO" id="GO:0009986">
    <property type="term" value="C:cell surface"/>
    <property type="evidence" value="ECO:0007669"/>
    <property type="project" value="TreeGrafter"/>
</dbReference>
<keyword evidence="3" id="KW-1003">Cell membrane</keyword>
<accession>A0A1J5SAE0</accession>
<evidence type="ECO:0000256" key="12">
    <source>
        <dbReference type="ARBA" id="ARBA00023326"/>
    </source>
</evidence>
<comment type="function">
    <text evidence="13">Glucanases play a role in cell expansion during growth, in cell-cell fusion during mating, and in spore release during sporulation. This enzyme may be involved in beta-glucan degradation. Active on laminarin and lichenan.</text>
</comment>
<evidence type="ECO:0000256" key="3">
    <source>
        <dbReference type="ARBA" id="ARBA00022475"/>
    </source>
</evidence>
<dbReference type="Pfam" id="PF00332">
    <property type="entry name" value="Glyco_hydro_17"/>
    <property type="match status" value="1"/>
</dbReference>
<keyword evidence="5" id="KW-0964">Secreted</keyword>
<organism evidence="16">
    <name type="scientific">mine drainage metagenome</name>
    <dbReference type="NCBI Taxonomy" id="410659"/>
    <lineage>
        <taxon>unclassified sequences</taxon>
        <taxon>metagenomes</taxon>
        <taxon>ecological metagenomes</taxon>
    </lineage>
</organism>
<keyword evidence="10" id="KW-0119">Carbohydrate metabolism</keyword>
<keyword evidence="11" id="KW-0961">Cell wall biogenesis/degradation</keyword>
<dbReference type="GO" id="GO:0005886">
    <property type="term" value="C:plasma membrane"/>
    <property type="evidence" value="ECO:0007669"/>
    <property type="project" value="UniProtKB-SubCell"/>
</dbReference>
<dbReference type="PANTHER" id="PTHR16631">
    <property type="entry name" value="GLUCAN 1,3-BETA-GLUCOSIDASE"/>
    <property type="match status" value="1"/>
</dbReference>
<evidence type="ECO:0000256" key="9">
    <source>
        <dbReference type="ARBA" id="ARBA00023180"/>
    </source>
</evidence>
<keyword evidence="9" id="KW-0325">Glycoprotein</keyword>
<dbReference type="InterPro" id="IPR000490">
    <property type="entry name" value="Glyco_hydro_17"/>
</dbReference>
<dbReference type="SUPFAM" id="SSF51445">
    <property type="entry name" value="(Trans)glycosidases"/>
    <property type="match status" value="1"/>
</dbReference>
<keyword evidence="4" id="KW-0134">Cell wall</keyword>
<evidence type="ECO:0000256" key="7">
    <source>
        <dbReference type="ARBA" id="ARBA00022801"/>
    </source>
</evidence>
<keyword evidence="8" id="KW-0472">Membrane</keyword>
<dbReference type="PANTHER" id="PTHR16631:SF17">
    <property type="entry name" value="GLUCAN ENDO-1,3-BETA-GLUCOSIDASE BTGC"/>
    <property type="match status" value="1"/>
</dbReference>
<dbReference type="InterPro" id="IPR050732">
    <property type="entry name" value="Beta-glucan_modifiers"/>
</dbReference>
<evidence type="ECO:0000256" key="8">
    <source>
        <dbReference type="ARBA" id="ARBA00023136"/>
    </source>
</evidence>
<evidence type="ECO:0000313" key="16">
    <source>
        <dbReference type="EMBL" id="OIR05154.1"/>
    </source>
</evidence>
<comment type="subcellular location">
    <subcellularLocation>
        <location evidence="2">Cell membrane</location>
    </subcellularLocation>
    <subcellularLocation>
        <location evidence="1">Secreted</location>
        <location evidence="1">Cell wall</location>
    </subcellularLocation>
</comment>
<evidence type="ECO:0000256" key="15">
    <source>
        <dbReference type="ARBA" id="ARBA00043078"/>
    </source>
</evidence>
<proteinExistence type="predicted"/>
<dbReference type="GO" id="GO:0071555">
    <property type="term" value="P:cell wall organization"/>
    <property type="evidence" value="ECO:0007669"/>
    <property type="project" value="UniProtKB-KW"/>
</dbReference>
<keyword evidence="6" id="KW-0732">Signal</keyword>
<dbReference type="AlphaFoldDB" id="A0A1J5SAE0"/>
<dbReference type="GO" id="GO:0042973">
    <property type="term" value="F:glucan endo-1,3-beta-D-glucosidase activity"/>
    <property type="evidence" value="ECO:0007669"/>
    <property type="project" value="TreeGrafter"/>
</dbReference>
<evidence type="ECO:0000256" key="13">
    <source>
        <dbReference type="ARBA" id="ARBA00037649"/>
    </source>
</evidence>
<dbReference type="GO" id="GO:0000272">
    <property type="term" value="P:polysaccharide catabolic process"/>
    <property type="evidence" value="ECO:0007669"/>
    <property type="project" value="UniProtKB-KW"/>
</dbReference>
<evidence type="ECO:0000256" key="2">
    <source>
        <dbReference type="ARBA" id="ARBA00004236"/>
    </source>
</evidence>
<keyword evidence="7 16" id="KW-0378">Hydrolase</keyword>
<evidence type="ECO:0000256" key="5">
    <source>
        <dbReference type="ARBA" id="ARBA00022525"/>
    </source>
</evidence>
<evidence type="ECO:0000256" key="6">
    <source>
        <dbReference type="ARBA" id="ARBA00022729"/>
    </source>
</evidence>